<sequence>MFVIRNHQVRAYAALVLLALATGSAVSHFARQAEPGRAATITVDDSLYATRNVHNGSSPTVVFTSDQVGYAFYVDADGTCVYNKTVDGGATWAGAVAIDPDPDCIRVAAWYDGWTPGDAGTVIHVAIIDTGFDDLFYTALDTATDTLSSTVNATDANQTNAFTINKSLPSITKGTDGDLYMGIQDVDDSFVIKCEADCDAQTNWVEAGANPFDLTNDWLILMPLAGADVLAIRWDISAGAVQSKAYDDATDAWDGAWTDIDPAAPVDVEYDAPFGATLDPDTGDVYLAYAAQTDVLGGDDDDVRTATYSGGAWTAGADALIDDAKGVTGVKLAFDGLGGRLYALYTAQATPGTPSSANVYYKVSSDGMASWGSEQGPLNANDKNFFGARVNLLSDERLYFTAFVAGSDNLLGGTLANIGRSGGSSLPAVSLLKPGITVISPNGGEALEPGAVPVEWTTQGRVDLVNVEYSLDDGATWMPIAREVPNAGVRTWVVPEEATRSARVRVEATDTVVTYASDASDAPFAILGSQPVAPGTLVASPFSGFPEAVDPVSIGEYVRSPHYRGMFFVDDRFIRRPFPDARTFFTYEDDVGLVKEVTDSTLSTLPLGRPMPPDPGSVLIVFDHVPRVYALFAASSATADPWLRRIESLPVAEAMYGQDWEQFILPLDPSLFHAFQLAAPILSPEPIDASKLKTAASLEDKVARFLSALVKAGYQENGRVSRGR</sequence>
<proteinExistence type="predicted"/>
<dbReference type="Proteomes" id="UP000177885">
    <property type="component" value="Unassembled WGS sequence"/>
</dbReference>
<protein>
    <recommendedName>
        <fullName evidence="4">Sialidase domain-containing protein</fullName>
    </recommendedName>
</protein>
<evidence type="ECO:0000256" key="1">
    <source>
        <dbReference type="SAM" id="SignalP"/>
    </source>
</evidence>
<dbReference type="InterPro" id="IPR036278">
    <property type="entry name" value="Sialidase_sf"/>
</dbReference>
<evidence type="ECO:0000313" key="2">
    <source>
        <dbReference type="EMBL" id="OGL66359.1"/>
    </source>
</evidence>
<organism evidence="2 3">
    <name type="scientific">Candidatus Uhrbacteria bacterium RIFCSPHIGHO2_01_FULL_63_20</name>
    <dbReference type="NCBI Taxonomy" id="1802385"/>
    <lineage>
        <taxon>Bacteria</taxon>
        <taxon>Candidatus Uhriibacteriota</taxon>
    </lineage>
</organism>
<dbReference type="EMBL" id="MGDT01000007">
    <property type="protein sequence ID" value="OGL66359.1"/>
    <property type="molecule type" value="Genomic_DNA"/>
</dbReference>
<feature type="signal peptide" evidence="1">
    <location>
        <begin position="1"/>
        <end position="29"/>
    </location>
</feature>
<keyword evidence="1" id="KW-0732">Signal</keyword>
<name>A0A1F7TK65_9BACT</name>
<comment type="caution">
    <text evidence="2">The sequence shown here is derived from an EMBL/GenBank/DDBJ whole genome shotgun (WGS) entry which is preliminary data.</text>
</comment>
<dbReference type="SUPFAM" id="SSF50939">
    <property type="entry name" value="Sialidases"/>
    <property type="match status" value="1"/>
</dbReference>
<dbReference type="CDD" id="cd15482">
    <property type="entry name" value="Sialidase_non-viral"/>
    <property type="match status" value="1"/>
</dbReference>
<reference evidence="2 3" key="1">
    <citation type="journal article" date="2016" name="Nat. Commun.">
        <title>Thousands of microbial genomes shed light on interconnected biogeochemical processes in an aquifer system.</title>
        <authorList>
            <person name="Anantharaman K."/>
            <person name="Brown C.T."/>
            <person name="Hug L.A."/>
            <person name="Sharon I."/>
            <person name="Castelle C.J."/>
            <person name="Probst A.J."/>
            <person name="Thomas B.C."/>
            <person name="Singh A."/>
            <person name="Wilkins M.J."/>
            <person name="Karaoz U."/>
            <person name="Brodie E.L."/>
            <person name="Williams K.H."/>
            <person name="Hubbard S.S."/>
            <person name="Banfield J.F."/>
        </authorList>
    </citation>
    <scope>NUCLEOTIDE SEQUENCE [LARGE SCALE GENOMIC DNA]</scope>
</reference>
<accession>A0A1F7TK65</accession>
<evidence type="ECO:0008006" key="4">
    <source>
        <dbReference type="Google" id="ProtNLM"/>
    </source>
</evidence>
<feature type="chain" id="PRO_5009532853" description="Sialidase domain-containing protein" evidence="1">
    <location>
        <begin position="30"/>
        <end position="724"/>
    </location>
</feature>
<gene>
    <name evidence="2" type="ORF">A2856_01525</name>
</gene>
<dbReference type="STRING" id="1802385.A2856_01525"/>
<dbReference type="AlphaFoldDB" id="A0A1F7TK65"/>
<evidence type="ECO:0000313" key="3">
    <source>
        <dbReference type="Proteomes" id="UP000177885"/>
    </source>
</evidence>